<dbReference type="PRINTS" id="PR01415">
    <property type="entry name" value="ANKYRIN"/>
</dbReference>
<dbReference type="Pfam" id="PF00023">
    <property type="entry name" value="Ank"/>
    <property type="match status" value="1"/>
</dbReference>
<accession>A0A8C2QQ46</accession>
<dbReference type="InterPro" id="IPR002110">
    <property type="entry name" value="Ankyrin_rpt"/>
</dbReference>
<dbReference type="SMART" id="SM00248">
    <property type="entry name" value="ANK"/>
    <property type="match status" value="6"/>
</dbReference>
<dbReference type="InterPro" id="IPR036770">
    <property type="entry name" value="Ankyrin_rpt-contain_sf"/>
</dbReference>
<dbReference type="AlphaFoldDB" id="A0A8C2QQ46"/>
<feature type="repeat" description="ANK" evidence="1">
    <location>
        <begin position="110"/>
        <end position="142"/>
    </location>
</feature>
<dbReference type="OMA" id="YSANMEQ"/>
<evidence type="ECO:0000256" key="2">
    <source>
        <dbReference type="SAM" id="MobiDB-lite"/>
    </source>
</evidence>
<reference evidence="3" key="2">
    <citation type="submission" date="2025-09" db="UniProtKB">
        <authorList>
            <consortium name="Ensembl"/>
        </authorList>
    </citation>
    <scope>IDENTIFICATION</scope>
</reference>
<dbReference type="SUPFAM" id="SSF48403">
    <property type="entry name" value="Ankyrin repeat"/>
    <property type="match status" value="1"/>
</dbReference>
<proteinExistence type="predicted"/>
<dbReference type="PANTHER" id="PTHR24147">
    <property type="entry name" value="ANKYRIN REPEAT DOMAIN 36-RELATED"/>
    <property type="match status" value="1"/>
</dbReference>
<dbReference type="Gene3D" id="1.25.40.20">
    <property type="entry name" value="Ankyrin repeat-containing domain"/>
    <property type="match status" value="2"/>
</dbReference>
<feature type="region of interest" description="Disordered" evidence="2">
    <location>
        <begin position="461"/>
        <end position="483"/>
    </location>
</feature>
<feature type="region of interest" description="Disordered" evidence="2">
    <location>
        <begin position="391"/>
        <end position="428"/>
    </location>
</feature>
<organism evidence="3 4">
    <name type="scientific">Cricetulus griseus</name>
    <name type="common">Chinese hamster</name>
    <name type="synonym">Cricetulus barabensis griseus</name>
    <dbReference type="NCBI Taxonomy" id="10029"/>
    <lineage>
        <taxon>Eukaryota</taxon>
        <taxon>Metazoa</taxon>
        <taxon>Chordata</taxon>
        <taxon>Craniata</taxon>
        <taxon>Vertebrata</taxon>
        <taxon>Euteleostomi</taxon>
        <taxon>Mammalia</taxon>
        <taxon>Eutheria</taxon>
        <taxon>Euarchontoglires</taxon>
        <taxon>Glires</taxon>
        <taxon>Rodentia</taxon>
        <taxon>Myomorpha</taxon>
        <taxon>Muroidea</taxon>
        <taxon>Cricetidae</taxon>
        <taxon>Cricetinae</taxon>
        <taxon>Cricetulus</taxon>
    </lineage>
</organism>
<dbReference type="Ensembl" id="ENSCGRT00001032263.1">
    <property type="protein sequence ID" value="ENSCGRP00001028015.1"/>
    <property type="gene ID" value="ENSCGRG00001024859.1"/>
</dbReference>
<dbReference type="Pfam" id="PF13637">
    <property type="entry name" value="Ank_4"/>
    <property type="match status" value="1"/>
</dbReference>
<reference evidence="3" key="1">
    <citation type="submission" date="2025-08" db="UniProtKB">
        <authorList>
            <consortium name="Ensembl"/>
        </authorList>
    </citation>
    <scope>IDENTIFICATION</scope>
</reference>
<evidence type="ECO:0000313" key="4">
    <source>
        <dbReference type="Proteomes" id="UP000694386"/>
    </source>
</evidence>
<dbReference type="Pfam" id="PF12796">
    <property type="entry name" value="Ank_2"/>
    <property type="match status" value="1"/>
</dbReference>
<feature type="repeat" description="ANK" evidence="1">
    <location>
        <begin position="176"/>
        <end position="208"/>
    </location>
</feature>
<feature type="compositionally biased region" description="Basic and acidic residues" evidence="2">
    <location>
        <begin position="303"/>
        <end position="312"/>
    </location>
</feature>
<keyword evidence="1" id="KW-0040">ANK repeat</keyword>
<evidence type="ECO:0000313" key="3">
    <source>
        <dbReference type="Ensembl" id="ENSCGRP00001028015.1"/>
    </source>
</evidence>
<sequence>MKNLVHGIKEKTPMGFCDVPRKNLLDYLRDMKSISVPNEPRYKPLKKIHLAASEGDAERLQRMINLGKHSVHDRDYKQRTALHFACAYGHVEVVSVLLKNNCDIDAIDMNSVTPLMKAVQNWTYECVRTLLKHGADPNRMDKDGNTSLHYAVSEDNQTLAKCLIKYSADMEQKNKDGFTPLLQALKENKIEMAKFLVKNGANIHVFDEMKRNTLLYAIRWDSKDMVSLLLNEGIDFFFKDVFGWTALRYAIEGTSKGSREILMDYDEKLRIKHKKGSSAYKNSEDNSLAKYPDGPTSAFTLPKSKEDSDFSDKLNSSTNVLDKCPSNLCGAGDQRDKNETKGTMTAQVWMHPTLKSSIEEKVPILNEAGKTAESHHFTIESDLEIESLEETLSDENEDKQSLSEDGDFSVMTDESGQKDTSRHNTGQVWMFPNKKSSTERKMPILNKVGKMVNLHHFKIESDLETESLEETLSGGSEEKKSLV</sequence>
<name>A0A8C2QQ46_CRIGR</name>
<dbReference type="PROSITE" id="PS50297">
    <property type="entry name" value="ANK_REP_REGION"/>
    <property type="match status" value="4"/>
</dbReference>
<dbReference type="PANTHER" id="PTHR24147:SF67">
    <property type="entry name" value="POTE ANKYRIN DOMAIN FAMILY MEMBER 1"/>
    <property type="match status" value="1"/>
</dbReference>
<dbReference type="Proteomes" id="UP000694386">
    <property type="component" value="Unplaced"/>
</dbReference>
<evidence type="ECO:0000256" key="1">
    <source>
        <dbReference type="PROSITE-ProRule" id="PRU00023"/>
    </source>
</evidence>
<dbReference type="InterPro" id="IPR050657">
    <property type="entry name" value="Ankyrin_repeat_domain"/>
</dbReference>
<dbReference type="PROSITE" id="PS50088">
    <property type="entry name" value="ANK_REPEAT"/>
    <property type="match status" value="4"/>
</dbReference>
<protein>
    <submittedName>
        <fullName evidence="3">Uncharacterized protein</fullName>
    </submittedName>
</protein>
<feature type="region of interest" description="Disordered" evidence="2">
    <location>
        <begin position="276"/>
        <end position="316"/>
    </location>
</feature>
<feature type="repeat" description="ANK" evidence="1">
    <location>
        <begin position="77"/>
        <end position="109"/>
    </location>
</feature>
<feature type="repeat" description="ANK" evidence="1">
    <location>
        <begin position="143"/>
        <end position="175"/>
    </location>
</feature>